<dbReference type="InterPro" id="IPR000873">
    <property type="entry name" value="AMP-dep_synth/lig_dom"/>
</dbReference>
<gene>
    <name evidence="5" type="ORF">GALL_79970</name>
</gene>
<dbReference type="SUPFAM" id="SSF56801">
    <property type="entry name" value="Acetyl-CoA synthetase-like"/>
    <property type="match status" value="1"/>
</dbReference>
<dbReference type="PANTHER" id="PTHR43272:SF33">
    <property type="entry name" value="AMP-BINDING DOMAIN-CONTAINING PROTEIN-RELATED"/>
    <property type="match status" value="1"/>
</dbReference>
<dbReference type="Pfam" id="PF23562">
    <property type="entry name" value="AMP-binding_C_3"/>
    <property type="match status" value="1"/>
</dbReference>
<dbReference type="InterPro" id="IPR042099">
    <property type="entry name" value="ANL_N_sf"/>
</dbReference>
<dbReference type="GO" id="GO:0004467">
    <property type="term" value="F:long-chain fatty acid-CoA ligase activity"/>
    <property type="evidence" value="ECO:0007669"/>
    <property type="project" value="UniProtKB-EC"/>
</dbReference>
<evidence type="ECO:0000256" key="2">
    <source>
        <dbReference type="ARBA" id="ARBA00022840"/>
    </source>
</evidence>
<feature type="domain" description="AMP-dependent synthetase/ligase" evidence="4">
    <location>
        <begin position="13"/>
        <end position="421"/>
    </location>
</feature>
<proteinExistence type="predicted"/>
<sequence length="594" mass="64420">MDYQSLSSLTAMFFAQAARLDERPLLWRKESGQWRSLSWRQVAQAVRHMAQGLRAAGLQEGERVLLVSESRPEWLIADLAIMAAGGITVPAYTTNTAADHLHLLNNSGAAMAIVSSRALVERVIHAGLKAEHPPLLVVIEDLALRQNPGLEVRHWSDLMAQGAAADPQPLPEAARGDTACIIYTSGTGGAPKGVMLSHGAILSNCQGAHRLLEEIGLADNEIFLSFLPLSHAYEHTAGQFFPLSIGAQIYYAEGLEQLAANMAEVRPTIMTAVPRLYEMIRARVLKGVAKSGGLKAWLFQRALLQGGRAAEGRLPLPARLENALLDRLVRRKVAARFGGRLKALVSGGAPLNYDVGLFFTALGVRILQGYGQTEAAPLISCNPPRRVKLRSVGPAVPGVELKIAADGEICVRGELVMQGYWNDAQATRAVLRDGWLHTGDIGHLDEDGYIHITDRKKDILVNSGGDNVSPQRIEGLLTLQPEIAQAMAFGDRRPHLVALLVPDADEAAAWAAARGLPAALGALIENRDFRAHLGQAVDRVNRALPQHERIRRFLLIADPFTVDNGMSTPTLKIRRHVITARYGEALNALYASPP</sequence>
<comment type="catalytic activity">
    <reaction evidence="3">
        <text>a long-chain fatty acid + ATP + CoA = a long-chain fatty acyl-CoA + AMP + diphosphate</text>
        <dbReference type="Rhea" id="RHEA:15421"/>
        <dbReference type="ChEBI" id="CHEBI:30616"/>
        <dbReference type="ChEBI" id="CHEBI:33019"/>
        <dbReference type="ChEBI" id="CHEBI:57287"/>
        <dbReference type="ChEBI" id="CHEBI:57560"/>
        <dbReference type="ChEBI" id="CHEBI:83139"/>
        <dbReference type="ChEBI" id="CHEBI:456215"/>
        <dbReference type="EC" id="6.2.1.3"/>
    </reaction>
    <physiologicalReaction direction="left-to-right" evidence="3">
        <dbReference type="Rhea" id="RHEA:15422"/>
    </physiologicalReaction>
</comment>
<dbReference type="AlphaFoldDB" id="A0A1J5T1E4"/>
<evidence type="ECO:0000256" key="1">
    <source>
        <dbReference type="ARBA" id="ARBA00022741"/>
    </source>
</evidence>
<dbReference type="GO" id="GO:0005524">
    <property type="term" value="F:ATP binding"/>
    <property type="evidence" value="ECO:0007669"/>
    <property type="project" value="UniProtKB-KW"/>
</dbReference>
<protein>
    <submittedName>
        <fullName evidence="5">Long-chain-fatty-acid--CoA ligase FadD15</fullName>
        <ecNumber evidence="5">6.2.1.3</ecNumber>
    </submittedName>
</protein>
<name>A0A1J5T1E4_9ZZZZ</name>
<dbReference type="GO" id="GO:0016020">
    <property type="term" value="C:membrane"/>
    <property type="evidence" value="ECO:0007669"/>
    <property type="project" value="TreeGrafter"/>
</dbReference>
<organism evidence="5">
    <name type="scientific">mine drainage metagenome</name>
    <dbReference type="NCBI Taxonomy" id="410659"/>
    <lineage>
        <taxon>unclassified sequences</taxon>
        <taxon>metagenomes</taxon>
        <taxon>ecological metagenomes</taxon>
    </lineage>
</organism>
<dbReference type="EMBL" id="MLJW01000024">
    <property type="protein sequence ID" value="OIR10069.1"/>
    <property type="molecule type" value="Genomic_DNA"/>
</dbReference>
<comment type="caution">
    <text evidence="5">The sequence shown here is derived from an EMBL/GenBank/DDBJ whole genome shotgun (WGS) entry which is preliminary data.</text>
</comment>
<keyword evidence="2" id="KW-0067">ATP-binding</keyword>
<dbReference type="Pfam" id="PF00501">
    <property type="entry name" value="AMP-binding"/>
    <property type="match status" value="1"/>
</dbReference>
<dbReference type="InterPro" id="IPR045851">
    <property type="entry name" value="AMP-bd_C_sf"/>
</dbReference>
<keyword evidence="5" id="KW-0436">Ligase</keyword>
<dbReference type="Gene3D" id="3.30.300.30">
    <property type="match status" value="1"/>
</dbReference>
<accession>A0A1J5T1E4</accession>
<dbReference type="PANTHER" id="PTHR43272">
    <property type="entry name" value="LONG-CHAIN-FATTY-ACID--COA LIGASE"/>
    <property type="match status" value="1"/>
</dbReference>
<evidence type="ECO:0000256" key="3">
    <source>
        <dbReference type="ARBA" id="ARBA00024484"/>
    </source>
</evidence>
<keyword evidence="1" id="KW-0547">Nucleotide-binding</keyword>
<dbReference type="CDD" id="cd05907">
    <property type="entry name" value="VL_LC_FACS_like"/>
    <property type="match status" value="1"/>
</dbReference>
<evidence type="ECO:0000313" key="5">
    <source>
        <dbReference type="EMBL" id="OIR10069.1"/>
    </source>
</evidence>
<dbReference type="Gene3D" id="3.40.50.12780">
    <property type="entry name" value="N-terminal domain of ligase-like"/>
    <property type="match status" value="1"/>
</dbReference>
<reference evidence="5" key="1">
    <citation type="submission" date="2016-10" db="EMBL/GenBank/DDBJ databases">
        <title>Sequence of Gallionella enrichment culture.</title>
        <authorList>
            <person name="Poehlein A."/>
            <person name="Muehling M."/>
            <person name="Daniel R."/>
        </authorList>
    </citation>
    <scope>NUCLEOTIDE SEQUENCE</scope>
</reference>
<evidence type="ECO:0000259" key="4">
    <source>
        <dbReference type="Pfam" id="PF00501"/>
    </source>
</evidence>
<dbReference type="EC" id="6.2.1.3" evidence="5"/>